<dbReference type="STRING" id="796925.A0A137PI05"/>
<organism evidence="3 4">
    <name type="scientific">Conidiobolus coronatus (strain ATCC 28846 / CBS 209.66 / NRRL 28638)</name>
    <name type="common">Delacroixia coronata</name>
    <dbReference type="NCBI Taxonomy" id="796925"/>
    <lineage>
        <taxon>Eukaryota</taxon>
        <taxon>Fungi</taxon>
        <taxon>Fungi incertae sedis</taxon>
        <taxon>Zoopagomycota</taxon>
        <taxon>Entomophthoromycotina</taxon>
        <taxon>Entomophthoromycetes</taxon>
        <taxon>Entomophthorales</taxon>
        <taxon>Ancylistaceae</taxon>
        <taxon>Conidiobolus</taxon>
    </lineage>
</organism>
<feature type="transmembrane region" description="Helical" evidence="1">
    <location>
        <begin position="219"/>
        <end position="244"/>
    </location>
</feature>
<dbReference type="PANTHER" id="PTHR12879">
    <property type="entry name" value="SPHINGOLIPID DELTA 4 DESATURASE/C-4 HYDROXYLASE PROTEIN DES2"/>
    <property type="match status" value="1"/>
</dbReference>
<dbReference type="EMBL" id="KQ964421">
    <property type="protein sequence ID" value="KXN74632.1"/>
    <property type="molecule type" value="Genomic_DNA"/>
</dbReference>
<keyword evidence="1" id="KW-1133">Transmembrane helix</keyword>
<proteinExistence type="predicted"/>
<keyword evidence="4" id="KW-1185">Reference proteome</keyword>
<keyword evidence="1" id="KW-0812">Transmembrane</keyword>
<feature type="domain" description="Sphingolipid delta4-desaturase N-terminal" evidence="2">
    <location>
        <begin position="38"/>
        <end position="72"/>
    </location>
</feature>
<accession>A0A137PI05</accession>
<evidence type="ECO:0000259" key="2">
    <source>
        <dbReference type="SMART" id="SM01269"/>
    </source>
</evidence>
<dbReference type="InterPro" id="IPR005804">
    <property type="entry name" value="FA_desaturase_dom"/>
</dbReference>
<evidence type="ECO:0000313" key="3">
    <source>
        <dbReference type="EMBL" id="KXN74632.1"/>
    </source>
</evidence>
<feature type="transmembrane region" description="Helical" evidence="1">
    <location>
        <begin position="74"/>
        <end position="91"/>
    </location>
</feature>
<dbReference type="GO" id="GO:0016020">
    <property type="term" value="C:membrane"/>
    <property type="evidence" value="ECO:0007669"/>
    <property type="project" value="GOC"/>
</dbReference>
<feature type="transmembrane region" description="Helical" evidence="1">
    <location>
        <begin position="188"/>
        <end position="207"/>
    </location>
</feature>
<evidence type="ECO:0000313" key="4">
    <source>
        <dbReference type="Proteomes" id="UP000070444"/>
    </source>
</evidence>
<dbReference type="OrthoDB" id="200948at2759"/>
<dbReference type="PANTHER" id="PTHR12879:SF8">
    <property type="entry name" value="SPHINGOLIPID DELTA(4)-DESATURASE DES1"/>
    <property type="match status" value="1"/>
</dbReference>
<dbReference type="Pfam" id="PF00487">
    <property type="entry name" value="FA_desaturase"/>
    <property type="match status" value="1"/>
</dbReference>
<dbReference type="AlphaFoldDB" id="A0A137PI05"/>
<reference evidence="3 4" key="1">
    <citation type="journal article" date="2015" name="Genome Biol. Evol.">
        <title>Phylogenomic analyses indicate that early fungi evolved digesting cell walls of algal ancestors of land plants.</title>
        <authorList>
            <person name="Chang Y."/>
            <person name="Wang S."/>
            <person name="Sekimoto S."/>
            <person name="Aerts A.L."/>
            <person name="Choi C."/>
            <person name="Clum A."/>
            <person name="LaButti K.M."/>
            <person name="Lindquist E.A."/>
            <person name="Yee Ngan C."/>
            <person name="Ohm R.A."/>
            <person name="Salamov A.A."/>
            <person name="Grigoriev I.V."/>
            <person name="Spatafora J.W."/>
            <person name="Berbee M.L."/>
        </authorList>
    </citation>
    <scope>NUCLEOTIDE SEQUENCE [LARGE SCALE GENOMIC DNA]</scope>
    <source>
        <strain evidence="3 4">NRRL 28638</strain>
    </source>
</reference>
<gene>
    <name evidence="3" type="ORF">CONCODRAFT_76714</name>
</gene>
<dbReference type="GO" id="GO:0046513">
    <property type="term" value="P:ceramide biosynthetic process"/>
    <property type="evidence" value="ECO:0007669"/>
    <property type="project" value="TreeGrafter"/>
</dbReference>
<protein>
    <recommendedName>
        <fullName evidence="2">Sphingolipid delta4-desaturase N-terminal domain-containing protein</fullName>
    </recommendedName>
</protein>
<keyword evidence="1" id="KW-0472">Membrane</keyword>
<evidence type="ECO:0000256" key="1">
    <source>
        <dbReference type="SAM" id="Phobius"/>
    </source>
</evidence>
<feature type="transmembrane region" description="Helical" evidence="1">
    <location>
        <begin position="103"/>
        <end position="121"/>
    </location>
</feature>
<name>A0A137PI05_CONC2</name>
<dbReference type="Pfam" id="PF08557">
    <property type="entry name" value="Lipid_DES"/>
    <property type="match status" value="1"/>
</dbReference>
<dbReference type="GO" id="GO:0042284">
    <property type="term" value="F:sphingolipid delta-4 desaturase activity"/>
    <property type="evidence" value="ECO:0007669"/>
    <property type="project" value="TreeGrafter"/>
</dbReference>
<sequence length="360" mass="41980">MPPQIPLTSELPKETHPDVRHPLYLGEWKRSIPYKDTGMAVDNMDEPHFKRKLAILKKYPEIAKLYGPDWRTKYIIVISTLVQLVLSYTIGKIWQPSAIPMFLMSYFVGGTITALYGVLIHECSHNLCSNSPLANRILGLIVNTCIPFPISSSFRRYHLTHHAYQGVDDIDPDLPLEWELYLIKGNSFLKFLWVFCYPLMYVVRGIAKFKPLSFWEVANIIYTVSVDALVIYFCGIQGFLYLFFSLWLGYGLHPGAAHFIQEHYTFDDGQETYSYYGVLNKVFLNIGYHNEHHDFMQISWANLPEVRRIAPEFYDTLNYHTSWVWMQVRFITESMMGPQSRAVRTQQTHKEARKLVEKTN</sequence>
<dbReference type="Proteomes" id="UP000070444">
    <property type="component" value="Unassembled WGS sequence"/>
</dbReference>
<dbReference type="OMA" id="FEGWLFC"/>
<dbReference type="InterPro" id="IPR013866">
    <property type="entry name" value="Sphingolipid_d4-desaturase_N"/>
</dbReference>
<dbReference type="SMART" id="SM01269">
    <property type="entry name" value="Lipid_DES"/>
    <property type="match status" value="1"/>
</dbReference>